<name>A0A9J6E9H0_RHIMP</name>
<evidence type="ECO:0000313" key="1">
    <source>
        <dbReference type="EMBL" id="KAH8030932.1"/>
    </source>
</evidence>
<dbReference type="Gene3D" id="1.10.472.10">
    <property type="entry name" value="Cyclin-like"/>
    <property type="match status" value="1"/>
</dbReference>
<sequence length="117" mass="13133">MDTRTESVRKRHLLDATWGTVRLIELTSIVLACDWELVVVSTLKWDVCGVIACDFLDHLIHRLELPKEAVCSRDHIRTHAQTFISLCYTVQRPTVSQTVSPISGVSSVFGEGRARLA</sequence>
<dbReference type="Proteomes" id="UP000821866">
    <property type="component" value="Chromosome 3"/>
</dbReference>
<proteinExistence type="predicted"/>
<dbReference type="AlphaFoldDB" id="A0A9J6E9H0"/>
<comment type="caution">
    <text evidence="1">The sequence shown here is derived from an EMBL/GenBank/DDBJ whole genome shotgun (WGS) entry which is preliminary data.</text>
</comment>
<dbReference type="EMBL" id="JABSTU010000005">
    <property type="protein sequence ID" value="KAH8030932.1"/>
    <property type="molecule type" value="Genomic_DNA"/>
</dbReference>
<reference evidence="1" key="1">
    <citation type="journal article" date="2020" name="Cell">
        <title>Large-Scale Comparative Analyses of Tick Genomes Elucidate Their Genetic Diversity and Vector Capacities.</title>
        <authorList>
            <consortium name="Tick Genome and Microbiome Consortium (TIGMIC)"/>
            <person name="Jia N."/>
            <person name="Wang J."/>
            <person name="Shi W."/>
            <person name="Du L."/>
            <person name="Sun Y."/>
            <person name="Zhan W."/>
            <person name="Jiang J.F."/>
            <person name="Wang Q."/>
            <person name="Zhang B."/>
            <person name="Ji P."/>
            <person name="Bell-Sakyi L."/>
            <person name="Cui X.M."/>
            <person name="Yuan T.T."/>
            <person name="Jiang B.G."/>
            <person name="Yang W.F."/>
            <person name="Lam T.T."/>
            <person name="Chang Q.C."/>
            <person name="Ding S.J."/>
            <person name="Wang X.J."/>
            <person name="Zhu J.G."/>
            <person name="Ruan X.D."/>
            <person name="Zhao L."/>
            <person name="Wei J.T."/>
            <person name="Ye R.Z."/>
            <person name="Que T.C."/>
            <person name="Du C.H."/>
            <person name="Zhou Y.H."/>
            <person name="Cheng J.X."/>
            <person name="Dai P.F."/>
            <person name="Guo W.B."/>
            <person name="Han X.H."/>
            <person name="Huang E.J."/>
            <person name="Li L.F."/>
            <person name="Wei W."/>
            <person name="Gao Y.C."/>
            <person name="Liu J.Z."/>
            <person name="Shao H.Z."/>
            <person name="Wang X."/>
            <person name="Wang C.C."/>
            <person name="Yang T.C."/>
            <person name="Huo Q.B."/>
            <person name="Li W."/>
            <person name="Chen H.Y."/>
            <person name="Chen S.E."/>
            <person name="Zhou L.G."/>
            <person name="Ni X.B."/>
            <person name="Tian J.H."/>
            <person name="Sheng Y."/>
            <person name="Liu T."/>
            <person name="Pan Y.S."/>
            <person name="Xia L.Y."/>
            <person name="Li J."/>
            <person name="Zhao F."/>
            <person name="Cao W.C."/>
        </authorList>
    </citation>
    <scope>NUCLEOTIDE SEQUENCE</scope>
    <source>
        <strain evidence="1">Rmic-2018</strain>
    </source>
</reference>
<protein>
    <submittedName>
        <fullName evidence="1">Uncharacterized protein</fullName>
    </submittedName>
</protein>
<accession>A0A9J6E9H0</accession>
<organism evidence="1 2">
    <name type="scientific">Rhipicephalus microplus</name>
    <name type="common">Cattle tick</name>
    <name type="synonym">Boophilus microplus</name>
    <dbReference type="NCBI Taxonomy" id="6941"/>
    <lineage>
        <taxon>Eukaryota</taxon>
        <taxon>Metazoa</taxon>
        <taxon>Ecdysozoa</taxon>
        <taxon>Arthropoda</taxon>
        <taxon>Chelicerata</taxon>
        <taxon>Arachnida</taxon>
        <taxon>Acari</taxon>
        <taxon>Parasitiformes</taxon>
        <taxon>Ixodida</taxon>
        <taxon>Ixodoidea</taxon>
        <taxon>Ixodidae</taxon>
        <taxon>Rhipicephalinae</taxon>
        <taxon>Rhipicephalus</taxon>
        <taxon>Boophilus</taxon>
    </lineage>
</organism>
<keyword evidence="2" id="KW-1185">Reference proteome</keyword>
<dbReference type="VEuPathDB" id="VectorBase:LOC119164328"/>
<evidence type="ECO:0000313" key="2">
    <source>
        <dbReference type="Proteomes" id="UP000821866"/>
    </source>
</evidence>
<gene>
    <name evidence="1" type="ORF">HPB51_012400</name>
</gene>
<reference evidence="1" key="2">
    <citation type="submission" date="2021-09" db="EMBL/GenBank/DDBJ databases">
        <authorList>
            <person name="Jia N."/>
            <person name="Wang J."/>
            <person name="Shi W."/>
            <person name="Du L."/>
            <person name="Sun Y."/>
            <person name="Zhan W."/>
            <person name="Jiang J."/>
            <person name="Wang Q."/>
            <person name="Zhang B."/>
            <person name="Ji P."/>
            <person name="Sakyi L.B."/>
            <person name="Cui X."/>
            <person name="Yuan T."/>
            <person name="Jiang B."/>
            <person name="Yang W."/>
            <person name="Lam T.T.-Y."/>
            <person name="Chang Q."/>
            <person name="Ding S."/>
            <person name="Wang X."/>
            <person name="Zhu J."/>
            <person name="Ruan X."/>
            <person name="Zhao L."/>
            <person name="Wei J."/>
            <person name="Que T."/>
            <person name="Du C."/>
            <person name="Cheng J."/>
            <person name="Dai P."/>
            <person name="Han X."/>
            <person name="Huang E."/>
            <person name="Gao Y."/>
            <person name="Liu J."/>
            <person name="Shao H."/>
            <person name="Ye R."/>
            <person name="Li L."/>
            <person name="Wei W."/>
            <person name="Wang X."/>
            <person name="Wang C."/>
            <person name="Huo Q."/>
            <person name="Li W."/>
            <person name="Guo W."/>
            <person name="Chen H."/>
            <person name="Chen S."/>
            <person name="Zhou L."/>
            <person name="Zhou L."/>
            <person name="Ni X."/>
            <person name="Tian J."/>
            <person name="Zhou Y."/>
            <person name="Sheng Y."/>
            <person name="Liu T."/>
            <person name="Pan Y."/>
            <person name="Xia L."/>
            <person name="Li J."/>
            <person name="Zhao F."/>
            <person name="Cao W."/>
        </authorList>
    </citation>
    <scope>NUCLEOTIDE SEQUENCE</scope>
    <source>
        <strain evidence="1">Rmic-2018</strain>
        <tissue evidence="1">Larvae</tissue>
    </source>
</reference>